<proteinExistence type="predicted"/>
<comment type="catalytic activity">
    <reaction evidence="4">
        <text>(S)-ureidoglycolate = urea + glyoxylate</text>
        <dbReference type="Rhea" id="RHEA:11304"/>
        <dbReference type="ChEBI" id="CHEBI:16199"/>
        <dbReference type="ChEBI" id="CHEBI:36655"/>
        <dbReference type="ChEBI" id="CHEBI:57296"/>
        <dbReference type="EC" id="4.3.2.3"/>
    </reaction>
</comment>
<evidence type="ECO:0000256" key="4">
    <source>
        <dbReference type="ARBA" id="ARBA00047684"/>
    </source>
</evidence>
<evidence type="ECO:0000313" key="5">
    <source>
        <dbReference type="EMBL" id="EAT12220.1"/>
    </source>
</evidence>
<dbReference type="CDD" id="cd20298">
    <property type="entry name" value="cupin_UAH"/>
    <property type="match status" value="1"/>
</dbReference>
<dbReference type="Gene3D" id="2.60.120.480">
    <property type="entry name" value="Ureidoglycolate hydrolase"/>
    <property type="match status" value="1"/>
</dbReference>
<accession>Q1N1R1</accession>
<dbReference type="PANTHER" id="PTHR21221:SF1">
    <property type="entry name" value="UREIDOGLYCOLATE LYASE"/>
    <property type="match status" value="1"/>
</dbReference>
<dbReference type="STRING" id="207949.RED65_04320"/>
<dbReference type="AlphaFoldDB" id="Q1N1R1"/>
<reference evidence="5 6" key="1">
    <citation type="submission" date="2006-03" db="EMBL/GenBank/DDBJ databases">
        <authorList>
            <person name="Pinhassi J."/>
            <person name="Pedros-Alio C."/>
            <person name="Ferriera S."/>
            <person name="Johnson J."/>
            <person name="Kravitz S."/>
            <person name="Halpern A."/>
            <person name="Remington K."/>
            <person name="Beeson K."/>
            <person name="Tran B."/>
            <person name="Rogers Y.-H."/>
            <person name="Friedman R."/>
            <person name="Venter J.C."/>
        </authorList>
    </citation>
    <scope>NUCLEOTIDE SEQUENCE [LARGE SCALE GENOMIC DNA]</scope>
    <source>
        <strain evidence="5 6">RED65</strain>
    </source>
</reference>
<evidence type="ECO:0000256" key="2">
    <source>
        <dbReference type="ARBA" id="ARBA00022631"/>
    </source>
</evidence>
<protein>
    <submittedName>
        <fullName evidence="5">Ureidoglycolate hydrolase</fullName>
        <ecNumber evidence="5">3.5.3.19</ecNumber>
    </submittedName>
</protein>
<evidence type="ECO:0000256" key="3">
    <source>
        <dbReference type="ARBA" id="ARBA00023239"/>
    </source>
</evidence>
<keyword evidence="3" id="KW-0456">Lyase</keyword>
<dbReference type="InterPro" id="IPR047233">
    <property type="entry name" value="UAH_cupin"/>
</dbReference>
<dbReference type="OrthoDB" id="9804602at2"/>
<dbReference type="GO" id="GO:0000256">
    <property type="term" value="P:allantoin catabolic process"/>
    <property type="evidence" value="ECO:0007669"/>
    <property type="project" value="InterPro"/>
</dbReference>
<comment type="subunit">
    <text evidence="1">Homodimer.</text>
</comment>
<dbReference type="GO" id="GO:0050385">
    <property type="term" value="F:ureidoglycolate lyase activity"/>
    <property type="evidence" value="ECO:0007669"/>
    <property type="project" value="UniProtKB-EC"/>
</dbReference>
<dbReference type="PANTHER" id="PTHR21221">
    <property type="entry name" value="UREIDOGLYCOLATE HYDROLASE"/>
    <property type="match status" value="1"/>
</dbReference>
<dbReference type="NCBIfam" id="NF009932">
    <property type="entry name" value="PRK13395.1"/>
    <property type="match status" value="1"/>
</dbReference>
<dbReference type="InterPro" id="IPR007247">
    <property type="entry name" value="Ureidogly_lyase"/>
</dbReference>
<dbReference type="PIRSF" id="PIRSF017306">
    <property type="entry name" value="Ureidogly_hydro"/>
    <property type="match status" value="1"/>
</dbReference>
<dbReference type="RefSeq" id="WP_007016316.1">
    <property type="nucleotide sequence ID" value="NZ_AAQH01000009.1"/>
</dbReference>
<sequence length="179" mass="20266">MSLNKVLTLTPEPLTAEAFSDFGDVIQVGEQPIMINEGTTERHHKLSSVELLGQSDLAIINIFRAQPRTLPMDIKMMERHPLGSQAFLPTSSRPYLVLVCLGQQKPDPYSMRLFLVSGREPSLTGVSYKANCWHHPLLALEDVTDFWVVDRAGDGNNLEEYEFDSAWHIQIPELKNYEL</sequence>
<comment type="caution">
    <text evidence="5">The sequence shown here is derived from an EMBL/GenBank/DDBJ whole genome shotgun (WGS) entry which is preliminary data.</text>
</comment>
<dbReference type="HOGENOM" id="CLU_070848_1_0_6"/>
<dbReference type="EC" id="3.5.3.19" evidence="5"/>
<keyword evidence="6" id="KW-1185">Reference proteome</keyword>
<dbReference type="Proteomes" id="UP000004263">
    <property type="component" value="Unassembled WGS sequence"/>
</dbReference>
<name>Q1N1R1_9GAMM</name>
<dbReference type="GO" id="GO:0004848">
    <property type="term" value="F:ureidoglycolate hydrolase activity"/>
    <property type="evidence" value="ECO:0007669"/>
    <property type="project" value="InterPro"/>
</dbReference>
<gene>
    <name evidence="5" type="ORF">RED65_04320</name>
</gene>
<evidence type="ECO:0000256" key="1">
    <source>
        <dbReference type="ARBA" id="ARBA00011738"/>
    </source>
</evidence>
<organism evidence="5 6">
    <name type="scientific">Bermanella marisrubri</name>
    <dbReference type="NCBI Taxonomy" id="207949"/>
    <lineage>
        <taxon>Bacteria</taxon>
        <taxon>Pseudomonadati</taxon>
        <taxon>Pseudomonadota</taxon>
        <taxon>Gammaproteobacteria</taxon>
        <taxon>Oceanospirillales</taxon>
        <taxon>Oceanospirillaceae</taxon>
        <taxon>Bermanella</taxon>
    </lineage>
</organism>
<dbReference type="SUPFAM" id="SSF51182">
    <property type="entry name" value="RmlC-like cupins"/>
    <property type="match status" value="1"/>
</dbReference>
<dbReference type="EMBL" id="AAQH01000009">
    <property type="protein sequence ID" value="EAT12220.1"/>
    <property type="molecule type" value="Genomic_DNA"/>
</dbReference>
<evidence type="ECO:0000313" key="6">
    <source>
        <dbReference type="Proteomes" id="UP000004263"/>
    </source>
</evidence>
<keyword evidence="5" id="KW-0378">Hydrolase</keyword>
<dbReference type="InterPro" id="IPR011051">
    <property type="entry name" value="RmlC_Cupin_sf"/>
</dbReference>
<dbReference type="GO" id="GO:0006144">
    <property type="term" value="P:purine nucleobase metabolic process"/>
    <property type="evidence" value="ECO:0007669"/>
    <property type="project" value="UniProtKB-KW"/>
</dbReference>
<dbReference type="Pfam" id="PF04115">
    <property type="entry name" value="Ureidogly_lyase"/>
    <property type="match status" value="1"/>
</dbReference>
<keyword evidence="2" id="KW-0659">Purine metabolism</keyword>
<dbReference type="InterPro" id="IPR024060">
    <property type="entry name" value="Ureidoglycolate_lyase_dom_sf"/>
</dbReference>